<reference evidence="1 2" key="1">
    <citation type="journal article" date="2024" name="G3 (Bethesda)">
        <title>Genome assembly of Hibiscus sabdariffa L. provides insights into metabolisms of medicinal natural products.</title>
        <authorList>
            <person name="Kim T."/>
        </authorList>
    </citation>
    <scope>NUCLEOTIDE SEQUENCE [LARGE SCALE GENOMIC DNA]</scope>
    <source>
        <strain evidence="1">TK-2024</strain>
        <tissue evidence="1">Old leaves</tissue>
    </source>
</reference>
<evidence type="ECO:0000313" key="1">
    <source>
        <dbReference type="EMBL" id="KAK8497668.1"/>
    </source>
</evidence>
<comment type="caution">
    <text evidence="1">The sequence shown here is derived from an EMBL/GenBank/DDBJ whole genome shotgun (WGS) entry which is preliminary data.</text>
</comment>
<keyword evidence="2" id="KW-1185">Reference proteome</keyword>
<sequence>MAMLAWNVRGLGNKETVRVLKNTIFQNKAEIIFLSETKQKKRYMEKIRSKMKTENAFYVEPDGIAGGFALWWSNNVKLSVLSSEEKWGGNPFDHNSAKWYFEFLDQTYLMEIPSSGGSFTWSNQRSNDEAILENLDRVLSSLEWNFVFPKAISIIDIAIASDHSPIILMTNGVDKKAKRDFKFESRWLMEEECPQMVKEEWENTDNGPSRGTFRVKLRRTRVKLGKWNRDKFGSSKRLAQNIMNQIKELQDKSLSS</sequence>
<name>A0ABR2AU72_9ROSI</name>
<organism evidence="1 2">
    <name type="scientific">Hibiscus sabdariffa</name>
    <name type="common">roselle</name>
    <dbReference type="NCBI Taxonomy" id="183260"/>
    <lineage>
        <taxon>Eukaryota</taxon>
        <taxon>Viridiplantae</taxon>
        <taxon>Streptophyta</taxon>
        <taxon>Embryophyta</taxon>
        <taxon>Tracheophyta</taxon>
        <taxon>Spermatophyta</taxon>
        <taxon>Magnoliopsida</taxon>
        <taxon>eudicotyledons</taxon>
        <taxon>Gunneridae</taxon>
        <taxon>Pentapetalae</taxon>
        <taxon>rosids</taxon>
        <taxon>malvids</taxon>
        <taxon>Malvales</taxon>
        <taxon>Malvaceae</taxon>
        <taxon>Malvoideae</taxon>
        <taxon>Hibiscus</taxon>
    </lineage>
</organism>
<evidence type="ECO:0000313" key="2">
    <source>
        <dbReference type="Proteomes" id="UP001472677"/>
    </source>
</evidence>
<dbReference type="Gene3D" id="3.60.10.10">
    <property type="entry name" value="Endonuclease/exonuclease/phosphatase"/>
    <property type="match status" value="2"/>
</dbReference>
<gene>
    <name evidence="1" type="ORF">V6N12_055637</name>
</gene>
<dbReference type="PANTHER" id="PTHR33710:SF79">
    <property type="entry name" value="OS06G0205337 PROTEIN"/>
    <property type="match status" value="1"/>
</dbReference>
<dbReference type="EMBL" id="JBBPBM010000301">
    <property type="protein sequence ID" value="KAK8497668.1"/>
    <property type="molecule type" value="Genomic_DNA"/>
</dbReference>
<dbReference type="InterPro" id="IPR036691">
    <property type="entry name" value="Endo/exonu/phosph_ase_sf"/>
</dbReference>
<accession>A0ABR2AU72</accession>
<dbReference type="Proteomes" id="UP001472677">
    <property type="component" value="Unassembled WGS sequence"/>
</dbReference>
<dbReference type="PANTHER" id="PTHR33710">
    <property type="entry name" value="BNAC02G09200D PROTEIN"/>
    <property type="match status" value="1"/>
</dbReference>
<dbReference type="SUPFAM" id="SSF56219">
    <property type="entry name" value="DNase I-like"/>
    <property type="match status" value="1"/>
</dbReference>
<protein>
    <recommendedName>
        <fullName evidence="3">Endonuclease/exonuclease/phosphatase domain-containing protein</fullName>
    </recommendedName>
</protein>
<evidence type="ECO:0008006" key="3">
    <source>
        <dbReference type="Google" id="ProtNLM"/>
    </source>
</evidence>
<proteinExistence type="predicted"/>